<dbReference type="PANTHER" id="PTHR33695">
    <property type="entry name" value="LIPOPROTEIN SIGNAL PEPTIDASE"/>
    <property type="match status" value="1"/>
</dbReference>
<keyword evidence="5 7" id="KW-1133">Transmembrane helix</keyword>
<sequence>MKKHRVNSLLKVKRNATKRQRIAVFALLAILIVAVDQSTKFWAEANLDSTSVPVIGELLQFRLAYNNAAAFSIGLGATWILTLISLTASVLLIIYGPRVKTMSWAVVAGFALGGAAGNLIDRAFKAPGFLNGWVVDFIQIPFNFPIFNLADTFLVSAVILSILLTLRGDEIGGGRAK</sequence>
<dbReference type="HAMAP" id="MF_00161">
    <property type="entry name" value="LspA"/>
    <property type="match status" value="1"/>
</dbReference>
<gene>
    <name evidence="8" type="ORF">UFOPK1503_00023</name>
    <name evidence="9" type="ORF">UFOPK1693_00259</name>
</gene>
<dbReference type="PRINTS" id="PR00781">
    <property type="entry name" value="LIPOSIGPTASE"/>
</dbReference>
<keyword evidence="2" id="KW-0645">Protease</keyword>
<accession>A0A6J6BH05</accession>
<dbReference type="NCBIfam" id="TIGR00077">
    <property type="entry name" value="lspA"/>
    <property type="match status" value="1"/>
</dbReference>
<keyword evidence="3 7" id="KW-0812">Transmembrane</keyword>
<evidence type="ECO:0000256" key="1">
    <source>
        <dbReference type="ARBA" id="ARBA00022475"/>
    </source>
</evidence>
<dbReference type="EMBL" id="CAEZST010000001">
    <property type="protein sequence ID" value="CAB4537669.1"/>
    <property type="molecule type" value="Genomic_DNA"/>
</dbReference>
<keyword evidence="1" id="KW-1003">Cell membrane</keyword>
<evidence type="ECO:0000256" key="6">
    <source>
        <dbReference type="ARBA" id="ARBA00023136"/>
    </source>
</evidence>
<reference evidence="8" key="1">
    <citation type="submission" date="2020-05" db="EMBL/GenBank/DDBJ databases">
        <authorList>
            <person name="Chiriac C."/>
            <person name="Salcher M."/>
            <person name="Ghai R."/>
            <person name="Kavagutti S V."/>
        </authorList>
    </citation>
    <scope>NUCLEOTIDE SEQUENCE</scope>
</reference>
<feature type="transmembrane region" description="Helical" evidence="7">
    <location>
        <begin position="67"/>
        <end position="95"/>
    </location>
</feature>
<feature type="transmembrane region" description="Helical" evidence="7">
    <location>
        <begin position="102"/>
        <end position="120"/>
    </location>
</feature>
<dbReference type="InterPro" id="IPR001872">
    <property type="entry name" value="Peptidase_A8"/>
</dbReference>
<proteinExistence type="inferred from homology"/>
<evidence type="ECO:0000256" key="2">
    <source>
        <dbReference type="ARBA" id="ARBA00022670"/>
    </source>
</evidence>
<dbReference type="PANTHER" id="PTHR33695:SF1">
    <property type="entry name" value="LIPOPROTEIN SIGNAL PEPTIDASE"/>
    <property type="match status" value="1"/>
</dbReference>
<evidence type="ECO:0000256" key="4">
    <source>
        <dbReference type="ARBA" id="ARBA00022801"/>
    </source>
</evidence>
<protein>
    <submittedName>
        <fullName evidence="8">Unannotated protein</fullName>
    </submittedName>
</protein>
<dbReference type="Pfam" id="PF01252">
    <property type="entry name" value="Peptidase_A8"/>
    <property type="match status" value="1"/>
</dbReference>
<dbReference type="GO" id="GO:0006508">
    <property type="term" value="P:proteolysis"/>
    <property type="evidence" value="ECO:0007669"/>
    <property type="project" value="UniProtKB-KW"/>
</dbReference>
<keyword evidence="4" id="KW-0378">Hydrolase</keyword>
<evidence type="ECO:0000313" key="9">
    <source>
        <dbReference type="EMBL" id="CAB4564501.1"/>
    </source>
</evidence>
<dbReference type="AlphaFoldDB" id="A0A6J6BH05"/>
<evidence type="ECO:0000256" key="5">
    <source>
        <dbReference type="ARBA" id="ARBA00022989"/>
    </source>
</evidence>
<name>A0A6J6BH05_9ZZZZ</name>
<dbReference type="GO" id="GO:0016020">
    <property type="term" value="C:membrane"/>
    <property type="evidence" value="ECO:0007669"/>
    <property type="project" value="InterPro"/>
</dbReference>
<organism evidence="8">
    <name type="scientific">freshwater metagenome</name>
    <dbReference type="NCBI Taxonomy" id="449393"/>
    <lineage>
        <taxon>unclassified sequences</taxon>
        <taxon>metagenomes</taxon>
        <taxon>ecological metagenomes</taxon>
    </lineage>
</organism>
<evidence type="ECO:0000256" key="7">
    <source>
        <dbReference type="SAM" id="Phobius"/>
    </source>
</evidence>
<keyword evidence="6 7" id="KW-0472">Membrane</keyword>
<evidence type="ECO:0000256" key="3">
    <source>
        <dbReference type="ARBA" id="ARBA00022692"/>
    </source>
</evidence>
<evidence type="ECO:0000313" key="8">
    <source>
        <dbReference type="EMBL" id="CAB4537669.1"/>
    </source>
</evidence>
<feature type="transmembrane region" description="Helical" evidence="7">
    <location>
        <begin position="140"/>
        <end position="166"/>
    </location>
</feature>
<dbReference type="GO" id="GO:0004190">
    <property type="term" value="F:aspartic-type endopeptidase activity"/>
    <property type="evidence" value="ECO:0007669"/>
    <property type="project" value="InterPro"/>
</dbReference>
<dbReference type="EMBL" id="CAEZTO010000002">
    <property type="protein sequence ID" value="CAB4564501.1"/>
    <property type="molecule type" value="Genomic_DNA"/>
</dbReference>